<comment type="caution">
    <text evidence="7">The sequence shown here is derived from an EMBL/GenBank/DDBJ whole genome shotgun (WGS) entry which is preliminary data.</text>
</comment>
<accession>A0ABT3SN62</accession>
<comment type="function">
    <text evidence="2">Destroys radicals which are normally produced within the cells and which are toxic to biological systems. May play a role in favoring mycobacterial survival in phagocytes.</text>
</comment>
<evidence type="ECO:0000256" key="1">
    <source>
        <dbReference type="ARBA" id="ARBA00010457"/>
    </source>
</evidence>
<dbReference type="InterPro" id="IPR036423">
    <property type="entry name" value="SOD-like_Cu/Zn_dom_sf"/>
</dbReference>
<comment type="cofactor">
    <cofactor evidence="3">
        <name>Cu cation</name>
        <dbReference type="ChEBI" id="CHEBI:23378"/>
    </cofactor>
    <text evidence="3">Binds 1 copper ion per subunit.</text>
</comment>
<keyword evidence="5" id="KW-0732">Signal</keyword>
<keyword evidence="3" id="KW-0479">Metal-binding</keyword>
<dbReference type="RefSeq" id="WP_266000456.1">
    <property type="nucleotide sequence ID" value="NZ_JAPJDN010000043.1"/>
</dbReference>
<reference evidence="7 8" key="1">
    <citation type="submission" date="2022-11" db="EMBL/GenBank/DDBJ databases">
        <title>Mycobacterium sp. nov.</title>
        <authorList>
            <person name="Papic B."/>
            <person name="Spicic S."/>
            <person name="Duvnjak S."/>
        </authorList>
    </citation>
    <scope>NUCLEOTIDE SEQUENCE [LARGE SCALE GENOMIC DNA]</scope>
    <source>
        <strain evidence="7 8">CVI_P4</strain>
    </source>
</reference>
<evidence type="ECO:0000313" key="8">
    <source>
        <dbReference type="Proteomes" id="UP001300745"/>
    </source>
</evidence>
<dbReference type="Pfam" id="PF00080">
    <property type="entry name" value="Sod_Cu"/>
    <property type="match status" value="1"/>
</dbReference>
<feature type="domain" description="Superoxide dismutase copper/zinc binding" evidence="6">
    <location>
        <begin position="88"/>
        <end position="213"/>
    </location>
</feature>
<evidence type="ECO:0000259" key="6">
    <source>
        <dbReference type="Pfam" id="PF00080"/>
    </source>
</evidence>
<feature type="signal peptide" evidence="5">
    <location>
        <begin position="1"/>
        <end position="23"/>
    </location>
</feature>
<protein>
    <recommendedName>
        <fullName evidence="3">Superoxide dismutase [Cu-Zn]</fullName>
        <ecNumber evidence="3">1.15.1.1</ecNumber>
    </recommendedName>
</protein>
<evidence type="ECO:0000256" key="4">
    <source>
        <dbReference type="SAM" id="MobiDB-lite"/>
    </source>
</evidence>
<dbReference type="Proteomes" id="UP001300745">
    <property type="component" value="Unassembled WGS sequence"/>
</dbReference>
<name>A0ABT3SN62_9MYCO</name>
<dbReference type="SUPFAM" id="SSF49329">
    <property type="entry name" value="Cu,Zn superoxide dismutase-like"/>
    <property type="match status" value="1"/>
</dbReference>
<dbReference type="Gene3D" id="2.60.40.200">
    <property type="entry name" value="Superoxide dismutase, copper/zinc binding domain"/>
    <property type="match status" value="1"/>
</dbReference>
<dbReference type="EMBL" id="JAPJDO010000043">
    <property type="protein sequence ID" value="MCX2940603.1"/>
    <property type="molecule type" value="Genomic_DNA"/>
</dbReference>
<keyword evidence="3" id="KW-0186">Copper</keyword>
<organism evidence="7 8">
    <name type="scientific">Mycobacterium pinniadriaticum</name>
    <dbReference type="NCBI Taxonomy" id="2994102"/>
    <lineage>
        <taxon>Bacteria</taxon>
        <taxon>Bacillati</taxon>
        <taxon>Actinomycetota</taxon>
        <taxon>Actinomycetes</taxon>
        <taxon>Mycobacteriales</taxon>
        <taxon>Mycobacteriaceae</taxon>
        <taxon>Mycobacterium</taxon>
    </lineage>
</organism>
<comment type="catalytic activity">
    <reaction evidence="3">
        <text>2 superoxide + 2 H(+) = H2O2 + O2</text>
        <dbReference type="Rhea" id="RHEA:20696"/>
        <dbReference type="ChEBI" id="CHEBI:15378"/>
        <dbReference type="ChEBI" id="CHEBI:15379"/>
        <dbReference type="ChEBI" id="CHEBI:16240"/>
        <dbReference type="ChEBI" id="CHEBI:18421"/>
        <dbReference type="EC" id="1.15.1.1"/>
    </reaction>
</comment>
<evidence type="ECO:0000256" key="2">
    <source>
        <dbReference type="ARBA" id="ARBA00024900"/>
    </source>
</evidence>
<keyword evidence="8" id="KW-1185">Reference proteome</keyword>
<dbReference type="InterPro" id="IPR001424">
    <property type="entry name" value="SOD_Cu_Zn_dom"/>
</dbReference>
<feature type="chain" id="PRO_5047372505" description="Superoxide dismutase [Cu-Zn]" evidence="5">
    <location>
        <begin position="24"/>
        <end position="216"/>
    </location>
</feature>
<feature type="region of interest" description="Disordered" evidence="4">
    <location>
        <begin position="31"/>
        <end position="64"/>
    </location>
</feature>
<dbReference type="InterPro" id="IPR018152">
    <property type="entry name" value="SOD_Cu/Zn_BS"/>
</dbReference>
<dbReference type="PROSITE" id="PS51257">
    <property type="entry name" value="PROKAR_LIPOPROTEIN"/>
    <property type="match status" value="1"/>
</dbReference>
<sequence length="216" mass="21509">MVKSVSPLRTAAAVLFVAPVALLSACSPNEPIATQPGTTPPIWTGSPDPSPEAEAARHGTQDDQVTEVTKTLNAVITGPDGAQLAAATIDFAEKFATVTVQTTGSGQLSPGLHNLGVTSVGKCEPNSVGPAGGSPGDFLSAGAPIQSGALVPLQVRGDGTGMLVTTTDALNEEQLVDGDKAAIVIYDKSDTFAADQTTAATGDAGKRVACGVIGTG</sequence>
<dbReference type="PROSITE" id="PS00332">
    <property type="entry name" value="SOD_CU_ZN_2"/>
    <property type="match status" value="1"/>
</dbReference>
<gene>
    <name evidence="7" type="ORF">ORI27_28315</name>
</gene>
<dbReference type="EC" id="1.15.1.1" evidence="3"/>
<evidence type="ECO:0000256" key="5">
    <source>
        <dbReference type="SAM" id="SignalP"/>
    </source>
</evidence>
<keyword evidence="3" id="KW-0560">Oxidoreductase</keyword>
<evidence type="ECO:0000256" key="3">
    <source>
        <dbReference type="RuleBase" id="RU000393"/>
    </source>
</evidence>
<comment type="cofactor">
    <cofactor evidence="3">
        <name>Zn(2+)</name>
        <dbReference type="ChEBI" id="CHEBI:29105"/>
    </cofactor>
    <text evidence="3">Binds 1 zinc ion per subunit.</text>
</comment>
<proteinExistence type="inferred from homology"/>
<evidence type="ECO:0000313" key="7">
    <source>
        <dbReference type="EMBL" id="MCX2940603.1"/>
    </source>
</evidence>
<comment type="similarity">
    <text evidence="1 3">Belongs to the Cu-Zn superoxide dismutase family.</text>
</comment>
<keyword evidence="3" id="KW-0862">Zinc</keyword>